<comment type="subcellular location">
    <subcellularLocation>
        <location evidence="1 6">Nucleus</location>
    </subcellularLocation>
</comment>
<evidence type="ECO:0000256" key="4">
    <source>
        <dbReference type="ARBA" id="ARBA00022737"/>
    </source>
</evidence>
<evidence type="ECO:0008006" key="11">
    <source>
        <dbReference type="Google" id="ProtNLM"/>
    </source>
</evidence>
<comment type="similarity">
    <text evidence="6">Belongs to the WD repeat TRM82 family.</text>
</comment>
<dbReference type="InterPro" id="IPR036322">
    <property type="entry name" value="WD40_repeat_dom_sf"/>
</dbReference>
<organism evidence="9 10">
    <name type="scientific">Monosporascus cannonballus</name>
    <dbReference type="NCBI Taxonomy" id="155416"/>
    <lineage>
        <taxon>Eukaryota</taxon>
        <taxon>Fungi</taxon>
        <taxon>Dikarya</taxon>
        <taxon>Ascomycota</taxon>
        <taxon>Pezizomycotina</taxon>
        <taxon>Sordariomycetes</taxon>
        <taxon>Xylariomycetidae</taxon>
        <taxon>Xylariales</taxon>
        <taxon>Xylariales incertae sedis</taxon>
        <taxon>Monosporascus</taxon>
    </lineage>
</organism>
<dbReference type="InterPro" id="IPR001680">
    <property type="entry name" value="WD40_rpt"/>
</dbReference>
<evidence type="ECO:0000313" key="10">
    <source>
        <dbReference type="Proteomes" id="UP000294003"/>
    </source>
</evidence>
<evidence type="ECO:0000256" key="7">
    <source>
        <dbReference type="PROSITE-ProRule" id="PRU00221"/>
    </source>
</evidence>
<dbReference type="SUPFAM" id="SSF50978">
    <property type="entry name" value="WD40 repeat-like"/>
    <property type="match status" value="1"/>
</dbReference>
<feature type="region of interest" description="Disordered" evidence="8">
    <location>
        <begin position="48"/>
        <end position="116"/>
    </location>
</feature>
<dbReference type="HAMAP" id="MF_03056">
    <property type="entry name" value="TRM82"/>
    <property type="match status" value="1"/>
</dbReference>
<keyword evidence="5 6" id="KW-0539">Nucleus</keyword>
<name>A0ABY0HBX6_9PEZI</name>
<feature type="compositionally biased region" description="Basic and acidic residues" evidence="8">
    <location>
        <begin position="74"/>
        <end position="103"/>
    </location>
</feature>
<dbReference type="PROSITE" id="PS50082">
    <property type="entry name" value="WD_REPEATS_2"/>
    <property type="match status" value="1"/>
</dbReference>
<reference evidence="9 10" key="1">
    <citation type="submission" date="2018-06" db="EMBL/GenBank/DDBJ databases">
        <title>Complete Genomes of Monosporascus.</title>
        <authorList>
            <person name="Robinson A.J."/>
            <person name="Natvig D.O."/>
        </authorList>
    </citation>
    <scope>NUCLEOTIDE SEQUENCE [LARGE SCALE GENOMIC DNA]</scope>
    <source>
        <strain evidence="9 10">CBS 609.92</strain>
    </source>
</reference>
<comment type="pathway">
    <text evidence="6">tRNA modification; N(7)-methylguanine-tRNA biosynthesis.</text>
</comment>
<keyword evidence="3 6" id="KW-0819">tRNA processing</keyword>
<dbReference type="PANTHER" id="PTHR16288">
    <property type="entry name" value="WD40 REPEAT PROTEIN 4"/>
    <property type="match status" value="1"/>
</dbReference>
<feature type="region of interest" description="Disordered" evidence="8">
    <location>
        <begin position="492"/>
        <end position="524"/>
    </location>
</feature>
<accession>A0ABY0HBX6</accession>
<gene>
    <name evidence="9" type="ORF">DL762_004437</name>
</gene>
<sequence length="524" mass="56251">MGFPYQCLSTIGESTLLCGSKGTNIYTFDIASCTLLSSWSHPFSRKGGLRVGTDEAENSGGQESEQPPSKKRKVESNSEDKLGDEGPEKPAGEPEAADGERPGKNRKPKQPAPRPQEQPFVILIAATSDGKHVVAVTGTDKTVWVFEHDAMPKRPNAIRITADGKTILCADKFGDVYSLPLVPSTTTTSEASGASTPASTPAAQSTFTLKANEFTVHSARNLRALEDQKKALQLQAAKDTPKEAPSFEHELILGHVSMITALATASSGGKPYILTADRDEHIRVSRGIPQAYVIENFCLGHKAFISALCIPDSQPELLVSGGGDNELFLWDWLAGKLLYRVDLLVRVQEVVPGALKIAVTGLHSYHTERGSSVIAMCERVPALFVFEVRGNALVYVQTLNLSGNPLDVVVISEAENQPSRLAVSVDPVIPAIADDSEMASDPVDQSLLFFSMEGDSWAAKPDVPLPAIETSDENLARPELDKVLYAVESLRKTNVEDADDGEHSTKGSVAGQEDTDSMDVSEAA</sequence>
<dbReference type="Pfam" id="PF00400">
    <property type="entry name" value="WD40"/>
    <property type="match status" value="1"/>
</dbReference>
<evidence type="ECO:0000256" key="8">
    <source>
        <dbReference type="SAM" id="MobiDB-lite"/>
    </source>
</evidence>
<dbReference type="Proteomes" id="UP000294003">
    <property type="component" value="Unassembled WGS sequence"/>
</dbReference>
<evidence type="ECO:0000313" key="9">
    <source>
        <dbReference type="EMBL" id="RYO87012.1"/>
    </source>
</evidence>
<comment type="caution">
    <text evidence="9">The sequence shown here is derived from an EMBL/GenBank/DDBJ whole genome shotgun (WGS) entry which is preliminary data.</text>
</comment>
<evidence type="ECO:0000256" key="1">
    <source>
        <dbReference type="ARBA" id="ARBA00004123"/>
    </source>
</evidence>
<evidence type="ECO:0000256" key="6">
    <source>
        <dbReference type="HAMAP-Rule" id="MF_03056"/>
    </source>
</evidence>
<evidence type="ECO:0000256" key="5">
    <source>
        <dbReference type="ARBA" id="ARBA00023242"/>
    </source>
</evidence>
<dbReference type="EMBL" id="QJNS01000106">
    <property type="protein sequence ID" value="RYO87012.1"/>
    <property type="molecule type" value="Genomic_DNA"/>
</dbReference>
<feature type="compositionally biased region" description="Acidic residues" evidence="8">
    <location>
        <begin position="513"/>
        <end position="524"/>
    </location>
</feature>
<feature type="compositionally biased region" description="Basic and acidic residues" evidence="8">
    <location>
        <begin position="492"/>
        <end position="505"/>
    </location>
</feature>
<feature type="region of interest" description="Disordered" evidence="8">
    <location>
        <begin position="184"/>
        <end position="203"/>
    </location>
</feature>
<dbReference type="InterPro" id="IPR028884">
    <property type="entry name" value="Trm82"/>
</dbReference>
<dbReference type="SMART" id="SM00320">
    <property type="entry name" value="WD40"/>
    <property type="match status" value="3"/>
</dbReference>
<proteinExistence type="inferred from homology"/>
<dbReference type="PANTHER" id="PTHR16288:SF0">
    <property type="entry name" value="TRNA (GUANINE-N(7)-)-METHYLTRANSFERASE NON-CATALYTIC SUBUNIT WDR4"/>
    <property type="match status" value="1"/>
</dbReference>
<evidence type="ECO:0000256" key="3">
    <source>
        <dbReference type="ARBA" id="ARBA00022694"/>
    </source>
</evidence>
<keyword evidence="2 6" id="KW-0853">WD repeat</keyword>
<protein>
    <recommendedName>
        <fullName evidence="11">Transfer RNA methyltransferase 82</fullName>
    </recommendedName>
</protein>
<keyword evidence="4 6" id="KW-0677">Repeat</keyword>
<evidence type="ECO:0000256" key="2">
    <source>
        <dbReference type="ARBA" id="ARBA00022574"/>
    </source>
</evidence>
<dbReference type="Gene3D" id="2.130.10.10">
    <property type="entry name" value="YVTN repeat-like/Quinoprotein amine dehydrogenase"/>
    <property type="match status" value="1"/>
</dbReference>
<comment type="function">
    <text evidence="6">Required for the formation of N(7)-methylguanine at position 46 (m7G46) in tRNA. In the complex, it is required to stabilize and induce conformational changes of the catalytic subunit.</text>
</comment>
<keyword evidence="10" id="KW-1185">Reference proteome</keyword>
<dbReference type="InterPro" id="IPR015943">
    <property type="entry name" value="WD40/YVTN_repeat-like_dom_sf"/>
</dbReference>
<feature type="repeat" description="WD" evidence="7">
    <location>
        <begin position="298"/>
        <end position="340"/>
    </location>
</feature>